<evidence type="ECO:0000313" key="2">
    <source>
        <dbReference type="Proteomes" id="UP000618952"/>
    </source>
</evidence>
<dbReference type="Proteomes" id="UP000618952">
    <property type="component" value="Unassembled WGS sequence"/>
</dbReference>
<sequence length="189" mass="22311">MYERTFPNKRFKHTLAFLQKHISTDETILDLGVENPFSKIMKENGYTVENTKGEDLDLDFTTAQTTNTKVTTAFEIFEHLLAPLNILREIKSEKLVASIPLKLWFSPAYRSKTDPWDRHYHEFEDWQFDWLLEKAGWEIKDRAKWTNPVKKIGLRPLLRSFIPRYYIVYAERKISPQTDSNEGNGPDKI</sequence>
<gene>
    <name evidence="1" type="ORF">H4O18_06510</name>
</gene>
<comment type="caution">
    <text evidence="1">The sequence shown here is derived from an EMBL/GenBank/DDBJ whole genome shotgun (WGS) entry which is preliminary data.</text>
</comment>
<dbReference type="InterPro" id="IPR029063">
    <property type="entry name" value="SAM-dependent_MTases_sf"/>
</dbReference>
<dbReference type="RefSeq" id="WP_187582620.1">
    <property type="nucleotide sequence ID" value="NZ_JACLHY010000004.1"/>
</dbReference>
<evidence type="ECO:0000313" key="1">
    <source>
        <dbReference type="EMBL" id="MBC8767640.1"/>
    </source>
</evidence>
<name>A0ABR7QL36_9FLAO</name>
<dbReference type="GO" id="GO:0008168">
    <property type="term" value="F:methyltransferase activity"/>
    <property type="evidence" value="ECO:0007669"/>
    <property type="project" value="UniProtKB-KW"/>
</dbReference>
<dbReference type="GO" id="GO:0032259">
    <property type="term" value="P:methylation"/>
    <property type="evidence" value="ECO:0007669"/>
    <property type="project" value="UniProtKB-KW"/>
</dbReference>
<dbReference type="SUPFAM" id="SSF53335">
    <property type="entry name" value="S-adenosyl-L-methionine-dependent methyltransferases"/>
    <property type="match status" value="1"/>
</dbReference>
<dbReference type="EMBL" id="JACLHY010000004">
    <property type="protein sequence ID" value="MBC8767640.1"/>
    <property type="molecule type" value="Genomic_DNA"/>
</dbReference>
<protein>
    <submittedName>
        <fullName evidence="1">Methyltransferase</fullName>
    </submittedName>
</protein>
<keyword evidence="1" id="KW-0808">Transferase</keyword>
<accession>A0ABR7QL36</accession>
<proteinExistence type="predicted"/>
<organism evidence="1 2">
    <name type="scientific">Arenibacter arenosicollis</name>
    <dbReference type="NCBI Taxonomy" id="2762274"/>
    <lineage>
        <taxon>Bacteria</taxon>
        <taxon>Pseudomonadati</taxon>
        <taxon>Bacteroidota</taxon>
        <taxon>Flavobacteriia</taxon>
        <taxon>Flavobacteriales</taxon>
        <taxon>Flavobacteriaceae</taxon>
        <taxon>Arenibacter</taxon>
    </lineage>
</organism>
<reference evidence="1 2" key="1">
    <citation type="submission" date="2020-08" db="EMBL/GenBank/DDBJ databases">
        <title>Arenibacter gaetbuli sp. nov., isolated from a sand dune.</title>
        <authorList>
            <person name="Park S."/>
            <person name="Yoon J.-H."/>
        </authorList>
    </citation>
    <scope>NUCLEOTIDE SEQUENCE [LARGE SCALE GENOMIC DNA]</scope>
    <source>
        <strain evidence="1 2">BSSL-BM3</strain>
    </source>
</reference>
<keyword evidence="2" id="KW-1185">Reference proteome</keyword>
<keyword evidence="1" id="KW-0489">Methyltransferase</keyword>